<keyword evidence="5 18" id="KW-0812">Transmembrane</keyword>
<feature type="compositionally biased region" description="Low complexity" evidence="17">
    <location>
        <begin position="641"/>
        <end position="653"/>
    </location>
</feature>
<keyword evidence="3" id="KW-0597">Phosphoprotein</keyword>
<name>A0A2C9UGE4_MANES</name>
<protein>
    <recommendedName>
        <fullName evidence="23">Cysteine-rich receptor-like protein kinase 42</fullName>
    </recommendedName>
</protein>
<dbReference type="InterPro" id="IPR008271">
    <property type="entry name" value="Ser/Thr_kinase_AS"/>
</dbReference>
<dbReference type="Gene3D" id="3.30.430.20">
    <property type="entry name" value="Gnk2 domain, C-X8-C-X2-C motif"/>
    <property type="match status" value="2"/>
</dbReference>
<evidence type="ECO:0000256" key="5">
    <source>
        <dbReference type="ARBA" id="ARBA00022692"/>
    </source>
</evidence>
<comment type="subcellular location">
    <subcellularLocation>
        <location evidence="1">Membrane</location>
        <topology evidence="1">Single-pass membrane protein</topology>
    </subcellularLocation>
</comment>
<dbReference type="FunFam" id="1.10.510.10:FF:000336">
    <property type="entry name" value="Cysteine-rich receptor-like protein kinase 2"/>
    <property type="match status" value="1"/>
</dbReference>
<dbReference type="Gramene" id="Manes.15G166500.1.v8.1">
    <property type="protein sequence ID" value="Manes.15G166500.1.v8.1.CDS"/>
    <property type="gene ID" value="Manes.15G166500.v8.1"/>
</dbReference>
<dbReference type="Gene3D" id="3.30.200.20">
    <property type="entry name" value="Phosphorylase Kinase, domain 1"/>
    <property type="match status" value="1"/>
</dbReference>
<evidence type="ECO:0000256" key="17">
    <source>
        <dbReference type="SAM" id="MobiDB-lite"/>
    </source>
</evidence>
<dbReference type="FunFam" id="3.30.200.20:FF:000177">
    <property type="entry name" value="Cysteine-rich receptor-like protein kinase 2"/>
    <property type="match status" value="1"/>
</dbReference>
<dbReference type="PROSITE" id="PS51473">
    <property type="entry name" value="GNK2"/>
    <property type="match status" value="2"/>
</dbReference>
<keyword evidence="2" id="KW-0723">Serine/threonine-protein kinase</keyword>
<keyword evidence="7" id="KW-0677">Repeat</keyword>
<feature type="region of interest" description="Disordered" evidence="17">
    <location>
        <begin position="641"/>
        <end position="668"/>
    </location>
</feature>
<dbReference type="CDD" id="cd14066">
    <property type="entry name" value="STKc_IRAK"/>
    <property type="match status" value="1"/>
</dbReference>
<evidence type="ECO:0000313" key="22">
    <source>
        <dbReference type="Proteomes" id="UP000091857"/>
    </source>
</evidence>
<evidence type="ECO:0000256" key="9">
    <source>
        <dbReference type="ARBA" id="ARBA00022777"/>
    </source>
</evidence>
<keyword evidence="12 18" id="KW-0472">Membrane</keyword>
<dbReference type="InterPro" id="IPR011009">
    <property type="entry name" value="Kinase-like_dom_sf"/>
</dbReference>
<gene>
    <name evidence="21" type="ORF">MANES_15G166500v8</name>
</gene>
<evidence type="ECO:0000256" key="12">
    <source>
        <dbReference type="ARBA" id="ARBA00023136"/>
    </source>
</evidence>
<feature type="domain" description="Protein kinase" evidence="19">
    <location>
        <begin position="324"/>
        <end position="601"/>
    </location>
</feature>
<evidence type="ECO:0000256" key="13">
    <source>
        <dbReference type="ARBA" id="ARBA00023170"/>
    </source>
</evidence>
<dbReference type="InterPro" id="IPR038408">
    <property type="entry name" value="GNK2_sf"/>
</dbReference>
<dbReference type="PROSITE" id="PS50011">
    <property type="entry name" value="PROTEIN_KINASE_DOM"/>
    <property type="match status" value="1"/>
</dbReference>
<keyword evidence="13" id="KW-0675">Receptor</keyword>
<comment type="catalytic activity">
    <reaction evidence="15">
        <text>L-seryl-[protein] + ATP = O-phospho-L-seryl-[protein] + ADP + H(+)</text>
        <dbReference type="Rhea" id="RHEA:17989"/>
        <dbReference type="Rhea" id="RHEA-COMP:9863"/>
        <dbReference type="Rhea" id="RHEA-COMP:11604"/>
        <dbReference type="ChEBI" id="CHEBI:15378"/>
        <dbReference type="ChEBI" id="CHEBI:29999"/>
        <dbReference type="ChEBI" id="CHEBI:30616"/>
        <dbReference type="ChEBI" id="CHEBI:83421"/>
        <dbReference type="ChEBI" id="CHEBI:456216"/>
    </reaction>
</comment>
<feature type="domain" description="Gnk2-homologous" evidence="20">
    <location>
        <begin position="35"/>
        <end position="133"/>
    </location>
</feature>
<evidence type="ECO:0000256" key="3">
    <source>
        <dbReference type="ARBA" id="ARBA00022553"/>
    </source>
</evidence>
<evidence type="ECO:0000256" key="18">
    <source>
        <dbReference type="SAM" id="Phobius"/>
    </source>
</evidence>
<evidence type="ECO:0008006" key="23">
    <source>
        <dbReference type="Google" id="ProtNLM"/>
    </source>
</evidence>
<dbReference type="InterPro" id="IPR001245">
    <property type="entry name" value="Ser-Thr/Tyr_kinase_cat_dom"/>
</dbReference>
<dbReference type="CDD" id="cd23509">
    <property type="entry name" value="Gnk2-like"/>
    <property type="match status" value="2"/>
</dbReference>
<accession>A0A2C9UGE4</accession>
<evidence type="ECO:0000256" key="6">
    <source>
        <dbReference type="ARBA" id="ARBA00022729"/>
    </source>
</evidence>
<dbReference type="GO" id="GO:0004674">
    <property type="term" value="F:protein serine/threonine kinase activity"/>
    <property type="evidence" value="ECO:0000318"/>
    <property type="project" value="GO_Central"/>
</dbReference>
<evidence type="ECO:0000256" key="16">
    <source>
        <dbReference type="ARBA" id="ARBA00047951"/>
    </source>
</evidence>
<evidence type="ECO:0000256" key="4">
    <source>
        <dbReference type="ARBA" id="ARBA00022679"/>
    </source>
</evidence>
<evidence type="ECO:0000256" key="1">
    <source>
        <dbReference type="ARBA" id="ARBA00004167"/>
    </source>
</evidence>
<keyword evidence="10" id="KW-0067">ATP-binding</keyword>
<evidence type="ECO:0000259" key="19">
    <source>
        <dbReference type="PROSITE" id="PS50011"/>
    </source>
</evidence>
<feature type="compositionally biased region" description="Basic and acidic residues" evidence="17">
    <location>
        <begin position="655"/>
        <end position="668"/>
    </location>
</feature>
<dbReference type="PANTHER" id="PTHR47973">
    <property type="entry name" value="CYSTEINE-RICH RECEPTOR-LIKE PROTEIN KINASE 3"/>
    <property type="match status" value="1"/>
</dbReference>
<evidence type="ECO:0000256" key="11">
    <source>
        <dbReference type="ARBA" id="ARBA00022989"/>
    </source>
</evidence>
<keyword evidence="14" id="KW-0325">Glycoprotein</keyword>
<dbReference type="SMART" id="SM00220">
    <property type="entry name" value="S_TKc"/>
    <property type="match status" value="1"/>
</dbReference>
<evidence type="ECO:0000256" key="15">
    <source>
        <dbReference type="ARBA" id="ARBA00047558"/>
    </source>
</evidence>
<feature type="transmembrane region" description="Helical" evidence="18">
    <location>
        <begin position="260"/>
        <end position="285"/>
    </location>
</feature>
<dbReference type="SUPFAM" id="SSF56112">
    <property type="entry name" value="Protein kinase-like (PK-like)"/>
    <property type="match status" value="1"/>
</dbReference>
<comment type="caution">
    <text evidence="21">The sequence shown here is derived from an EMBL/GenBank/DDBJ whole genome shotgun (WGS) entry which is preliminary data.</text>
</comment>
<keyword evidence="4" id="KW-0808">Transferase</keyword>
<evidence type="ECO:0000256" key="8">
    <source>
        <dbReference type="ARBA" id="ARBA00022741"/>
    </source>
</evidence>
<dbReference type="PROSITE" id="PS00108">
    <property type="entry name" value="PROTEIN_KINASE_ST"/>
    <property type="match status" value="1"/>
</dbReference>
<organism evidence="21 22">
    <name type="scientific">Manihot esculenta</name>
    <name type="common">Cassava</name>
    <name type="synonym">Jatropha manihot</name>
    <dbReference type="NCBI Taxonomy" id="3983"/>
    <lineage>
        <taxon>Eukaryota</taxon>
        <taxon>Viridiplantae</taxon>
        <taxon>Streptophyta</taxon>
        <taxon>Embryophyta</taxon>
        <taxon>Tracheophyta</taxon>
        <taxon>Spermatophyta</taxon>
        <taxon>Magnoliopsida</taxon>
        <taxon>eudicotyledons</taxon>
        <taxon>Gunneridae</taxon>
        <taxon>Pentapetalae</taxon>
        <taxon>rosids</taxon>
        <taxon>fabids</taxon>
        <taxon>Malpighiales</taxon>
        <taxon>Euphorbiaceae</taxon>
        <taxon>Crotonoideae</taxon>
        <taxon>Manihoteae</taxon>
        <taxon>Manihot</taxon>
    </lineage>
</organism>
<dbReference type="AlphaFoldDB" id="A0A2C9UGE4"/>
<keyword evidence="11 18" id="KW-1133">Transmembrane helix</keyword>
<proteinExistence type="predicted"/>
<dbReference type="Pfam" id="PF01657">
    <property type="entry name" value="Stress-antifung"/>
    <property type="match status" value="2"/>
</dbReference>
<dbReference type="InterPro" id="IPR052059">
    <property type="entry name" value="CR_Ser/Thr_kinase"/>
</dbReference>
<dbReference type="FunFam" id="3.30.430.20:FF:000029">
    <property type="entry name" value="Cysteine-rich receptor-like protein kinase 42"/>
    <property type="match status" value="1"/>
</dbReference>
<evidence type="ECO:0000256" key="10">
    <source>
        <dbReference type="ARBA" id="ARBA00022840"/>
    </source>
</evidence>
<dbReference type="Proteomes" id="UP000091857">
    <property type="component" value="Chromosome 15"/>
</dbReference>
<reference evidence="22" key="1">
    <citation type="journal article" date="2016" name="Nat. Biotechnol.">
        <title>Sequencing wild and cultivated cassava and related species reveals extensive interspecific hybridization and genetic diversity.</title>
        <authorList>
            <person name="Bredeson J.V."/>
            <person name="Lyons J.B."/>
            <person name="Prochnik S.E."/>
            <person name="Wu G.A."/>
            <person name="Ha C.M."/>
            <person name="Edsinger-Gonzales E."/>
            <person name="Grimwood J."/>
            <person name="Schmutz J."/>
            <person name="Rabbi I.Y."/>
            <person name="Egesi C."/>
            <person name="Nauluvula P."/>
            <person name="Lebot V."/>
            <person name="Ndunguru J."/>
            <person name="Mkamilo G."/>
            <person name="Bart R.S."/>
            <person name="Setter T.L."/>
            <person name="Gleadow R.M."/>
            <person name="Kulakow P."/>
            <person name="Ferguson M.E."/>
            <person name="Rounsley S."/>
            <person name="Rokhsar D.S."/>
        </authorList>
    </citation>
    <scope>NUCLEOTIDE SEQUENCE [LARGE SCALE GENOMIC DNA]</scope>
    <source>
        <strain evidence="22">cv. AM560-2</strain>
    </source>
</reference>
<keyword evidence="22" id="KW-1185">Reference proteome</keyword>
<feature type="domain" description="Gnk2-homologous" evidence="20">
    <location>
        <begin position="140"/>
        <end position="244"/>
    </location>
</feature>
<dbReference type="OrthoDB" id="1908121at2759"/>
<evidence type="ECO:0000259" key="20">
    <source>
        <dbReference type="PROSITE" id="PS51473"/>
    </source>
</evidence>
<sequence length="668" mass="74153">MHSLTSSYPLLHRTWLFSSFFYSFISLSISDPRITQSGLFCGNSSRFKDVVPAFVKEMETLSQQITNTHFATYHLNNSTVPIYALAQCHQDLSQTDCLLCYAASRTKIPRCLPSLSARIYLDGCFLRYDKYDFFQEAVSPSLDSVKCSEGNVSGIGDENGKLKFARSVSYAVANVSNKAVENGGFAAVGIEGVYALAQCWESVGEDGCRECLEKAEMEVKGCLPRKEGRGMNVGCYLRYSTEKFFDHGVESGDTHGFSGLGVTIAIALAAAALLMLSLFAAYATYRRLMKEKEERINLEKVSISFHKSSLNFKYETLEKATDYFNPSRKIGQGGAGSVFVGTLPNGQNVAVKRLIFNTRQWVDEFFNEVNLISGIQHKNLVKLLGCSIEGPESLLVYEYVPNKSLDQFIFAGKNKTRNLNWKERFDIIVGTAEGLAYLHGGSQERIIHRDIKSSNVLLDENLTPKIADFGLVRCFGADKTHLSTGIAGTIGYMAPEYLIRGQLTEKADVYSYGVLVLEIVMGKRCNAFIEDSRSLLQTVWQLYRSNKLEEAVDPCLRDEFPLQEASRVLQIGLLCTQASVALRPSMAEVVGMLNNIDHSVIPSPNQPPFMNATVLEPESSRRSYSTNSFVSNAATKVEAYSYTSTESSSMNSSDRPSKSEELRQTNPN</sequence>
<dbReference type="InterPro" id="IPR000719">
    <property type="entry name" value="Prot_kinase_dom"/>
</dbReference>
<dbReference type="InterPro" id="IPR002902">
    <property type="entry name" value="GNK2"/>
</dbReference>
<dbReference type="FunFam" id="3.30.430.20:FF:000015">
    <property type="entry name" value="Cysteine-rich receptor-like protein kinase 3"/>
    <property type="match status" value="1"/>
</dbReference>
<dbReference type="Pfam" id="PF07714">
    <property type="entry name" value="PK_Tyr_Ser-Thr"/>
    <property type="match status" value="1"/>
</dbReference>
<dbReference type="GO" id="GO:0005524">
    <property type="term" value="F:ATP binding"/>
    <property type="evidence" value="ECO:0007669"/>
    <property type="project" value="UniProtKB-KW"/>
</dbReference>
<keyword evidence="6" id="KW-0732">Signal</keyword>
<evidence type="ECO:0000256" key="14">
    <source>
        <dbReference type="ARBA" id="ARBA00023180"/>
    </source>
</evidence>
<dbReference type="GO" id="GO:0016020">
    <property type="term" value="C:membrane"/>
    <property type="evidence" value="ECO:0007669"/>
    <property type="project" value="UniProtKB-SubCell"/>
</dbReference>
<keyword evidence="9" id="KW-0418">Kinase</keyword>
<evidence type="ECO:0000256" key="7">
    <source>
        <dbReference type="ARBA" id="ARBA00022737"/>
    </source>
</evidence>
<dbReference type="EMBL" id="CM004401">
    <property type="protein sequence ID" value="OAY29715.1"/>
    <property type="molecule type" value="Genomic_DNA"/>
</dbReference>
<dbReference type="Gene3D" id="1.10.510.10">
    <property type="entry name" value="Transferase(Phosphotransferase) domain 1"/>
    <property type="match status" value="1"/>
</dbReference>
<keyword evidence="8" id="KW-0547">Nucleotide-binding</keyword>
<comment type="catalytic activity">
    <reaction evidence="16">
        <text>L-threonyl-[protein] + ATP = O-phospho-L-threonyl-[protein] + ADP + H(+)</text>
        <dbReference type="Rhea" id="RHEA:46608"/>
        <dbReference type="Rhea" id="RHEA-COMP:11060"/>
        <dbReference type="Rhea" id="RHEA-COMP:11605"/>
        <dbReference type="ChEBI" id="CHEBI:15378"/>
        <dbReference type="ChEBI" id="CHEBI:30013"/>
        <dbReference type="ChEBI" id="CHEBI:30616"/>
        <dbReference type="ChEBI" id="CHEBI:61977"/>
        <dbReference type="ChEBI" id="CHEBI:456216"/>
    </reaction>
</comment>
<evidence type="ECO:0000256" key="2">
    <source>
        <dbReference type="ARBA" id="ARBA00022527"/>
    </source>
</evidence>
<evidence type="ECO:0000313" key="21">
    <source>
        <dbReference type="EMBL" id="OAY29715.1"/>
    </source>
</evidence>